<gene>
    <name evidence="9" type="ORF">B0T10DRAFT_523395</name>
</gene>
<evidence type="ECO:0000313" key="9">
    <source>
        <dbReference type="EMBL" id="KAH6869877.1"/>
    </source>
</evidence>
<feature type="transmembrane region" description="Helical" evidence="7">
    <location>
        <begin position="100"/>
        <end position="121"/>
    </location>
</feature>
<evidence type="ECO:0000256" key="2">
    <source>
        <dbReference type="ARBA" id="ARBA00022692"/>
    </source>
</evidence>
<feature type="transmembrane region" description="Helical" evidence="7">
    <location>
        <begin position="37"/>
        <end position="63"/>
    </location>
</feature>
<evidence type="ECO:0000256" key="5">
    <source>
        <dbReference type="ARBA" id="ARBA00038359"/>
    </source>
</evidence>
<feature type="region of interest" description="Disordered" evidence="6">
    <location>
        <begin position="327"/>
        <end position="347"/>
    </location>
</feature>
<keyword evidence="4 7" id="KW-0472">Membrane</keyword>
<accession>A0A9P8VQT3</accession>
<dbReference type="InterPro" id="IPR052337">
    <property type="entry name" value="SAT4-like"/>
</dbReference>
<feature type="transmembrane region" description="Helical" evidence="7">
    <location>
        <begin position="215"/>
        <end position="238"/>
    </location>
</feature>
<dbReference type="OrthoDB" id="2988756at2759"/>
<dbReference type="AlphaFoldDB" id="A0A9P8VQT3"/>
<organism evidence="9 10">
    <name type="scientific">Thelonectria olida</name>
    <dbReference type="NCBI Taxonomy" id="1576542"/>
    <lineage>
        <taxon>Eukaryota</taxon>
        <taxon>Fungi</taxon>
        <taxon>Dikarya</taxon>
        <taxon>Ascomycota</taxon>
        <taxon>Pezizomycotina</taxon>
        <taxon>Sordariomycetes</taxon>
        <taxon>Hypocreomycetidae</taxon>
        <taxon>Hypocreales</taxon>
        <taxon>Nectriaceae</taxon>
        <taxon>Thelonectria</taxon>
    </lineage>
</organism>
<comment type="subcellular location">
    <subcellularLocation>
        <location evidence="1">Membrane</location>
        <topology evidence="1">Multi-pass membrane protein</topology>
    </subcellularLocation>
</comment>
<feature type="compositionally biased region" description="Polar residues" evidence="6">
    <location>
        <begin position="287"/>
        <end position="302"/>
    </location>
</feature>
<comment type="caution">
    <text evidence="9">The sequence shown here is derived from an EMBL/GenBank/DDBJ whole genome shotgun (WGS) entry which is preliminary data.</text>
</comment>
<dbReference type="EMBL" id="JAGPYM010000064">
    <property type="protein sequence ID" value="KAH6869877.1"/>
    <property type="molecule type" value="Genomic_DNA"/>
</dbReference>
<feature type="domain" description="Rhodopsin" evidence="8">
    <location>
        <begin position="21"/>
        <end position="272"/>
    </location>
</feature>
<reference evidence="9 10" key="1">
    <citation type="journal article" date="2021" name="Nat. Commun.">
        <title>Genetic determinants of endophytism in the Arabidopsis root mycobiome.</title>
        <authorList>
            <person name="Mesny F."/>
            <person name="Miyauchi S."/>
            <person name="Thiergart T."/>
            <person name="Pickel B."/>
            <person name="Atanasova L."/>
            <person name="Karlsson M."/>
            <person name="Huettel B."/>
            <person name="Barry K.W."/>
            <person name="Haridas S."/>
            <person name="Chen C."/>
            <person name="Bauer D."/>
            <person name="Andreopoulos W."/>
            <person name="Pangilinan J."/>
            <person name="LaButti K."/>
            <person name="Riley R."/>
            <person name="Lipzen A."/>
            <person name="Clum A."/>
            <person name="Drula E."/>
            <person name="Henrissat B."/>
            <person name="Kohler A."/>
            <person name="Grigoriev I.V."/>
            <person name="Martin F.M."/>
            <person name="Hacquard S."/>
        </authorList>
    </citation>
    <scope>NUCLEOTIDE SEQUENCE [LARGE SCALE GENOMIC DNA]</scope>
    <source>
        <strain evidence="9 10">MPI-CAGE-CH-0241</strain>
    </source>
</reference>
<keyword evidence="10" id="KW-1185">Reference proteome</keyword>
<dbReference type="Proteomes" id="UP000777438">
    <property type="component" value="Unassembled WGS sequence"/>
</dbReference>
<keyword evidence="2 7" id="KW-0812">Transmembrane</keyword>
<name>A0A9P8VQT3_9HYPO</name>
<comment type="similarity">
    <text evidence="5">Belongs to the SAT4 family.</text>
</comment>
<feature type="transmembrane region" description="Helical" evidence="7">
    <location>
        <begin position="133"/>
        <end position="158"/>
    </location>
</feature>
<evidence type="ECO:0000256" key="4">
    <source>
        <dbReference type="ARBA" id="ARBA00023136"/>
    </source>
</evidence>
<feature type="region of interest" description="Disordered" evidence="6">
    <location>
        <begin position="287"/>
        <end position="314"/>
    </location>
</feature>
<protein>
    <recommendedName>
        <fullName evidence="8">Rhodopsin domain-containing protein</fullName>
    </recommendedName>
</protein>
<dbReference type="PANTHER" id="PTHR33048:SF2">
    <property type="entry name" value="SRPK"/>
    <property type="match status" value="1"/>
</dbReference>
<feature type="transmembrane region" description="Helical" evidence="7">
    <location>
        <begin position="250"/>
        <end position="271"/>
    </location>
</feature>
<keyword evidence="3 7" id="KW-1133">Transmembrane helix</keyword>
<sequence length="393" mass="43562">MGSFTAEAFTLLGIGLGIIGLRTYVRINAVEIRHLKLDDYFMVVAAFLYSTETALAYTVGAYWNGLANNGMSSQEREALNPGSREYSLRVNGSKTQVAGWAVYITLLWTLKAAMCSFYMRLTEGLAVYRSRVYVAFVLVFTTWITVLLSILLGCRPFHKNWQINPDPGNHCQPAVSKVNLFVTVILNGLTDTFLLSIPVPMFWLVRLPITKKLGLIALFSGGVFVMAAGILRCVLILTNPLKGAEQAGYWAVRETFVAVMTTNLPVVFPFIRRKLSPILGSLASTARLGSTNSKPSANQRSESVPLRKAARTMERNEEIHPDTTFTTHSRIYSDGKSGVSSQRGGIQKKTELSVENVSITTVPSDKKRHLAGTLCEPIREVRRVDERASWPFD</sequence>
<dbReference type="PANTHER" id="PTHR33048">
    <property type="entry name" value="PTH11-LIKE INTEGRAL MEMBRANE PROTEIN (AFU_ORTHOLOGUE AFUA_5G11245)"/>
    <property type="match status" value="1"/>
</dbReference>
<dbReference type="Pfam" id="PF20684">
    <property type="entry name" value="Fung_rhodopsin"/>
    <property type="match status" value="1"/>
</dbReference>
<evidence type="ECO:0000256" key="3">
    <source>
        <dbReference type="ARBA" id="ARBA00022989"/>
    </source>
</evidence>
<evidence type="ECO:0000313" key="10">
    <source>
        <dbReference type="Proteomes" id="UP000777438"/>
    </source>
</evidence>
<evidence type="ECO:0000256" key="6">
    <source>
        <dbReference type="SAM" id="MobiDB-lite"/>
    </source>
</evidence>
<evidence type="ECO:0000259" key="8">
    <source>
        <dbReference type="Pfam" id="PF20684"/>
    </source>
</evidence>
<proteinExistence type="inferred from homology"/>
<evidence type="ECO:0000256" key="1">
    <source>
        <dbReference type="ARBA" id="ARBA00004141"/>
    </source>
</evidence>
<evidence type="ECO:0000256" key="7">
    <source>
        <dbReference type="SAM" id="Phobius"/>
    </source>
</evidence>
<dbReference type="InterPro" id="IPR049326">
    <property type="entry name" value="Rhodopsin_dom_fungi"/>
</dbReference>
<feature type="transmembrane region" description="Helical" evidence="7">
    <location>
        <begin position="6"/>
        <end position="25"/>
    </location>
</feature>
<dbReference type="GO" id="GO:0016020">
    <property type="term" value="C:membrane"/>
    <property type="evidence" value="ECO:0007669"/>
    <property type="project" value="UniProtKB-SubCell"/>
</dbReference>